<dbReference type="PANTHER" id="PTHR43333">
    <property type="entry name" value="2-HACID_DH_C DOMAIN-CONTAINING PROTEIN"/>
    <property type="match status" value="1"/>
</dbReference>
<keyword evidence="2" id="KW-0520">NAD</keyword>
<dbReference type="GO" id="GO:0016491">
    <property type="term" value="F:oxidoreductase activity"/>
    <property type="evidence" value="ECO:0007669"/>
    <property type="project" value="UniProtKB-KW"/>
</dbReference>
<dbReference type="AlphaFoldDB" id="A0A916R6R8"/>
<dbReference type="CDD" id="cd05300">
    <property type="entry name" value="2-Hacid_dh_1"/>
    <property type="match status" value="1"/>
</dbReference>
<organism evidence="4 5">
    <name type="scientific">Pelagibacterium lentulum</name>
    <dbReference type="NCBI Taxonomy" id="2029865"/>
    <lineage>
        <taxon>Bacteria</taxon>
        <taxon>Pseudomonadati</taxon>
        <taxon>Pseudomonadota</taxon>
        <taxon>Alphaproteobacteria</taxon>
        <taxon>Hyphomicrobiales</taxon>
        <taxon>Devosiaceae</taxon>
        <taxon>Pelagibacterium</taxon>
    </lineage>
</organism>
<dbReference type="Proteomes" id="UP000596977">
    <property type="component" value="Unassembled WGS sequence"/>
</dbReference>
<sequence length="319" mass="34772">MDDRATPLLSIGVIKPLDGDQRSRIEAAAPGARLTVFDTEDELDDRLSELDVLAGFLSEDRLPKAGKLKWLHSWMAGPDTQLYPAFAATDVAFTCSKGNGAVPLAEHAIMLMLMLNRNALRWIKAQQDHAWDRFTHGELSGLTVGIIGTGHSGQDLALKAKAFHMRVLGVRRQASGMKNFDAVYAQADIDAMLPLCDFVVVTAPLTAQTRDMLGEAQFRAMKPSAHYICLSRGGIANDLALLKALNEGWIAGAGLDAHSQEPLPAQSPFWTAPNTIITPHNGATSHKTPERGLDMFVDNLTRFVKGVELFNVVDKEQGY</sequence>
<accession>A0A916R6R8</accession>
<keyword evidence="5" id="KW-1185">Reference proteome</keyword>
<evidence type="ECO:0000313" key="4">
    <source>
        <dbReference type="EMBL" id="GGA40298.1"/>
    </source>
</evidence>
<protein>
    <submittedName>
        <fullName evidence="4">2-hydroxyacid dehydrogenase</fullName>
    </submittedName>
</protein>
<evidence type="ECO:0000256" key="1">
    <source>
        <dbReference type="ARBA" id="ARBA00023002"/>
    </source>
</evidence>
<dbReference type="Gene3D" id="3.40.50.720">
    <property type="entry name" value="NAD(P)-binding Rossmann-like Domain"/>
    <property type="match status" value="2"/>
</dbReference>
<comment type="caution">
    <text evidence="4">The sequence shown here is derived from an EMBL/GenBank/DDBJ whole genome shotgun (WGS) entry which is preliminary data.</text>
</comment>
<dbReference type="InterPro" id="IPR036291">
    <property type="entry name" value="NAD(P)-bd_dom_sf"/>
</dbReference>
<proteinExistence type="predicted"/>
<keyword evidence="1" id="KW-0560">Oxidoreductase</keyword>
<dbReference type="SUPFAM" id="SSF51735">
    <property type="entry name" value="NAD(P)-binding Rossmann-fold domains"/>
    <property type="match status" value="1"/>
</dbReference>
<dbReference type="Pfam" id="PF02826">
    <property type="entry name" value="2-Hacid_dh_C"/>
    <property type="match status" value="1"/>
</dbReference>
<evidence type="ECO:0000256" key="2">
    <source>
        <dbReference type="ARBA" id="ARBA00023027"/>
    </source>
</evidence>
<dbReference type="OrthoDB" id="9793626at2"/>
<dbReference type="RefSeq" id="WP_127073255.1">
    <property type="nucleotide sequence ID" value="NZ_BMKB01000001.1"/>
</dbReference>
<dbReference type="PANTHER" id="PTHR43333:SF1">
    <property type="entry name" value="D-ISOMER SPECIFIC 2-HYDROXYACID DEHYDROGENASE NAD-BINDING DOMAIN-CONTAINING PROTEIN"/>
    <property type="match status" value="1"/>
</dbReference>
<reference evidence="4 5" key="1">
    <citation type="journal article" date="2014" name="Int. J. Syst. Evol. Microbiol.">
        <title>Complete genome sequence of Corynebacterium casei LMG S-19264T (=DSM 44701T), isolated from a smear-ripened cheese.</title>
        <authorList>
            <consortium name="US DOE Joint Genome Institute (JGI-PGF)"/>
            <person name="Walter F."/>
            <person name="Albersmeier A."/>
            <person name="Kalinowski J."/>
            <person name="Ruckert C."/>
        </authorList>
    </citation>
    <scope>NUCLEOTIDE SEQUENCE [LARGE SCALE GENOMIC DNA]</scope>
    <source>
        <strain evidence="4 5">CGMCC 1.15896</strain>
    </source>
</reference>
<dbReference type="InterPro" id="IPR006140">
    <property type="entry name" value="D-isomer_DH_NAD-bd"/>
</dbReference>
<dbReference type="EMBL" id="BMKB01000001">
    <property type="protein sequence ID" value="GGA40298.1"/>
    <property type="molecule type" value="Genomic_DNA"/>
</dbReference>
<name>A0A916R6R8_9HYPH</name>
<gene>
    <name evidence="4" type="ORF">GCM10011499_07280</name>
</gene>
<evidence type="ECO:0000313" key="5">
    <source>
        <dbReference type="Proteomes" id="UP000596977"/>
    </source>
</evidence>
<dbReference type="SUPFAM" id="SSF52283">
    <property type="entry name" value="Formate/glycerate dehydrogenase catalytic domain-like"/>
    <property type="match status" value="1"/>
</dbReference>
<dbReference type="GO" id="GO:0051287">
    <property type="term" value="F:NAD binding"/>
    <property type="evidence" value="ECO:0007669"/>
    <property type="project" value="InterPro"/>
</dbReference>
<evidence type="ECO:0000259" key="3">
    <source>
        <dbReference type="Pfam" id="PF02826"/>
    </source>
</evidence>
<feature type="domain" description="D-isomer specific 2-hydroxyacid dehydrogenase NAD-binding" evidence="3">
    <location>
        <begin position="109"/>
        <end position="282"/>
    </location>
</feature>